<accession>A0A8J8NG69</accession>
<dbReference type="AlphaFoldDB" id="A0A8J8NG69"/>
<protein>
    <submittedName>
        <fullName evidence="3">Uncharacterized protein</fullName>
    </submittedName>
</protein>
<feature type="region of interest" description="Disordered" evidence="2">
    <location>
        <begin position="80"/>
        <end position="103"/>
    </location>
</feature>
<keyword evidence="1" id="KW-0175">Coiled coil</keyword>
<feature type="region of interest" description="Disordered" evidence="2">
    <location>
        <begin position="729"/>
        <end position="750"/>
    </location>
</feature>
<feature type="region of interest" description="Disordered" evidence="2">
    <location>
        <begin position="181"/>
        <end position="200"/>
    </location>
</feature>
<evidence type="ECO:0000313" key="3">
    <source>
        <dbReference type="EMBL" id="TNV74453.1"/>
    </source>
</evidence>
<feature type="region of interest" description="Disordered" evidence="2">
    <location>
        <begin position="20"/>
        <end position="40"/>
    </location>
</feature>
<sequence>MLSNLKLRYQQKLAQIAQKVQNNKNGASEEGSPSKKTQNKFFRRASLFVRSAKDDDLQGDGVPTMLDKSQGMEEAVMQVKSQEKTNPIKRSKSQMPRSPSRMGDFDSAGLLIKLTQGREDPAQRVAPLKRESLNDQQIVTMTNERRPNNAQRRNSFCIEDLIQAEDESPTPHINFHDVDQREDELPVKNESPNEGTELKLSKNRSSKRLLLINDVVVTGEADLQKLESPQVLVAQPDLQHFFPRDKNLLSPQDIKIKGRPQVVQPFMFGLSPLQSDSFLSPSQNEASQFIQRGFRKGTDGNSILGRLSDVGNSLPSQIDTLDGLPNDYLEQRGRQQSDLSLLKTNYNRGSESAFLQNQRSSGYQNQDISDFGTESYSNVQRTTSQQHDTKNGRVSLQWPSIAQLEEGIPFQFGNMPNQGLSQYGNVLSEKKGNNKGLSLFAQNRSDDGYQLLRLHELINNDWKEGEDELQLRRKESDNEAAQLELDKFLLENQSPPSIMKHFENTPSEQTPMSLQTSPNSLRKTIGLQPKCKVQQEEVFDDIHSERSEIADSESCDETQTPQQQSEFNITPLLANRDGILPAIQEECERIPEFQKQDDAADVDEDTEEHQNRHRIIYVPPCKEKRKNNFSDARLTESPSAFPLTTKSALTPEAFGTFGSSPLLKGKVAQANATPDNAQNMGMKRGISDLMNKRKTSYTLIQEPEIAIVTRRRSQHLREKQHSTAYNRLIRQPPSLRMLSNQADRQQSRQR</sequence>
<dbReference type="EMBL" id="RRYP01016975">
    <property type="protein sequence ID" value="TNV74453.1"/>
    <property type="molecule type" value="Genomic_DNA"/>
</dbReference>
<comment type="caution">
    <text evidence="3">The sequence shown here is derived from an EMBL/GenBank/DDBJ whole genome shotgun (WGS) entry which is preliminary data.</text>
</comment>
<evidence type="ECO:0000256" key="2">
    <source>
        <dbReference type="SAM" id="MobiDB-lite"/>
    </source>
</evidence>
<gene>
    <name evidence="3" type="ORF">FGO68_gene9229</name>
</gene>
<dbReference type="Proteomes" id="UP000785679">
    <property type="component" value="Unassembled WGS sequence"/>
</dbReference>
<name>A0A8J8NG69_HALGN</name>
<proteinExistence type="predicted"/>
<feature type="coiled-coil region" evidence="1">
    <location>
        <begin position="466"/>
        <end position="493"/>
    </location>
</feature>
<reference evidence="3" key="1">
    <citation type="submission" date="2019-06" db="EMBL/GenBank/DDBJ databases">
        <authorList>
            <person name="Zheng W."/>
        </authorList>
    </citation>
    <scope>NUCLEOTIDE SEQUENCE</scope>
    <source>
        <strain evidence="3">QDHG01</strain>
    </source>
</reference>
<evidence type="ECO:0000256" key="1">
    <source>
        <dbReference type="SAM" id="Coils"/>
    </source>
</evidence>
<evidence type="ECO:0000313" key="4">
    <source>
        <dbReference type="Proteomes" id="UP000785679"/>
    </source>
</evidence>
<organism evidence="3 4">
    <name type="scientific">Halteria grandinella</name>
    <dbReference type="NCBI Taxonomy" id="5974"/>
    <lineage>
        <taxon>Eukaryota</taxon>
        <taxon>Sar</taxon>
        <taxon>Alveolata</taxon>
        <taxon>Ciliophora</taxon>
        <taxon>Intramacronucleata</taxon>
        <taxon>Spirotrichea</taxon>
        <taxon>Stichotrichia</taxon>
        <taxon>Sporadotrichida</taxon>
        <taxon>Halteriidae</taxon>
        <taxon>Halteria</taxon>
    </lineage>
</organism>
<keyword evidence="4" id="KW-1185">Reference proteome</keyword>